<dbReference type="GO" id="GO:0003677">
    <property type="term" value="F:DNA binding"/>
    <property type="evidence" value="ECO:0007669"/>
    <property type="project" value="UniProtKB-KW"/>
</dbReference>
<dbReference type="InterPro" id="IPR001387">
    <property type="entry name" value="Cro/C1-type_HTH"/>
</dbReference>
<keyword evidence="4" id="KW-1185">Reference proteome</keyword>
<dbReference type="EMBL" id="CP037954">
    <property type="protein sequence ID" value="QBO59611.1"/>
    <property type="molecule type" value="Genomic_DNA"/>
</dbReference>
<dbReference type="AlphaFoldDB" id="A0A4P6ZII8"/>
<dbReference type="Proteomes" id="UP000294419">
    <property type="component" value="Chromosome"/>
</dbReference>
<name>A0A4P6ZII8_9FLAO</name>
<protein>
    <recommendedName>
        <fullName evidence="2">HTH cro/C1-type domain-containing protein</fullName>
    </recommendedName>
</protein>
<dbReference type="SUPFAM" id="SSF47413">
    <property type="entry name" value="lambda repressor-like DNA-binding domains"/>
    <property type="match status" value="1"/>
</dbReference>
<dbReference type="PANTHER" id="PTHR46558">
    <property type="entry name" value="TRACRIPTIONAL REGULATORY PROTEIN-RELATED-RELATED"/>
    <property type="match status" value="1"/>
</dbReference>
<dbReference type="KEGG" id="csal:NBC122_02810"/>
<dbReference type="InterPro" id="IPR010982">
    <property type="entry name" value="Lambda_DNA-bd_dom_sf"/>
</dbReference>
<keyword evidence="1" id="KW-0238">DNA-binding</keyword>
<reference evidence="3 4" key="1">
    <citation type="submission" date="2019-03" db="EMBL/GenBank/DDBJ databases">
        <authorList>
            <person name="Kim H."/>
            <person name="Yu S.-M."/>
        </authorList>
    </citation>
    <scope>NUCLEOTIDE SEQUENCE [LARGE SCALE GENOMIC DNA]</scope>
    <source>
        <strain evidence="3 4">NBC122</strain>
    </source>
</reference>
<dbReference type="RefSeq" id="WP_133440931.1">
    <property type="nucleotide sequence ID" value="NZ_CP037954.1"/>
</dbReference>
<dbReference type="Pfam" id="PF01381">
    <property type="entry name" value="HTH_3"/>
    <property type="match status" value="1"/>
</dbReference>
<evidence type="ECO:0000313" key="4">
    <source>
        <dbReference type="Proteomes" id="UP000294419"/>
    </source>
</evidence>
<evidence type="ECO:0000313" key="3">
    <source>
        <dbReference type="EMBL" id="QBO59611.1"/>
    </source>
</evidence>
<dbReference type="Gene3D" id="1.10.260.40">
    <property type="entry name" value="lambda repressor-like DNA-binding domains"/>
    <property type="match status" value="1"/>
</dbReference>
<dbReference type="PROSITE" id="PS50943">
    <property type="entry name" value="HTH_CROC1"/>
    <property type="match status" value="1"/>
</dbReference>
<evidence type="ECO:0000259" key="2">
    <source>
        <dbReference type="PROSITE" id="PS50943"/>
    </source>
</evidence>
<gene>
    <name evidence="3" type="ORF">NBC122_02810</name>
</gene>
<dbReference type="SMART" id="SM00530">
    <property type="entry name" value="HTH_XRE"/>
    <property type="match status" value="1"/>
</dbReference>
<dbReference type="CDD" id="cd00093">
    <property type="entry name" value="HTH_XRE"/>
    <property type="match status" value="1"/>
</dbReference>
<organism evidence="3 4">
    <name type="scientific">Chryseobacterium salivictor</name>
    <dbReference type="NCBI Taxonomy" id="2547600"/>
    <lineage>
        <taxon>Bacteria</taxon>
        <taxon>Pseudomonadati</taxon>
        <taxon>Bacteroidota</taxon>
        <taxon>Flavobacteriia</taxon>
        <taxon>Flavobacteriales</taxon>
        <taxon>Weeksellaceae</taxon>
        <taxon>Chryseobacterium group</taxon>
        <taxon>Chryseobacterium</taxon>
    </lineage>
</organism>
<proteinExistence type="predicted"/>
<feature type="domain" description="HTH cro/C1-type" evidence="2">
    <location>
        <begin position="17"/>
        <end position="70"/>
    </location>
</feature>
<dbReference type="OrthoDB" id="7859381at2"/>
<sequence length="137" mass="15539">MTEIFTNKASLKRGRKIERVRKLRGFTQSDLAEKLGVSKQAVSKLEQSENIGDEKLNEVAIALGVTFEGLRDFTEDKVLYNTNNFYDNCGVTASNIVANVETLNNPLKETIEMFERQLQAARKDLLEIVKNNISRNE</sequence>
<dbReference type="PANTHER" id="PTHR46558:SF4">
    <property type="entry name" value="DNA-BIDING PHAGE PROTEIN"/>
    <property type="match status" value="1"/>
</dbReference>
<accession>A0A4P6ZII8</accession>
<evidence type="ECO:0000256" key="1">
    <source>
        <dbReference type="ARBA" id="ARBA00023125"/>
    </source>
</evidence>